<keyword evidence="7" id="KW-1185">Reference proteome</keyword>
<dbReference type="EMBL" id="CAJVPI010000163">
    <property type="protein sequence ID" value="CAG8492506.1"/>
    <property type="molecule type" value="Genomic_DNA"/>
</dbReference>
<dbReference type="CDD" id="cd05246">
    <property type="entry name" value="dTDP_GD_SDR_e"/>
    <property type="match status" value="1"/>
</dbReference>
<comment type="cofactor">
    <cofactor evidence="1">
        <name>NAD(+)</name>
        <dbReference type="ChEBI" id="CHEBI:57540"/>
    </cofactor>
</comment>
<keyword evidence="3" id="KW-0456">Lyase</keyword>
<evidence type="ECO:0000313" key="6">
    <source>
        <dbReference type="EMBL" id="CAG8492506.1"/>
    </source>
</evidence>
<evidence type="ECO:0000259" key="5">
    <source>
        <dbReference type="Pfam" id="PF16363"/>
    </source>
</evidence>
<feature type="compositionally biased region" description="Basic and acidic residues" evidence="4">
    <location>
        <begin position="9"/>
        <end position="21"/>
    </location>
</feature>
<dbReference type="GO" id="GO:0008460">
    <property type="term" value="F:dTDP-glucose 4,6-dehydratase activity"/>
    <property type="evidence" value="ECO:0007669"/>
    <property type="project" value="InterPro"/>
</dbReference>
<evidence type="ECO:0000256" key="3">
    <source>
        <dbReference type="ARBA" id="ARBA00023239"/>
    </source>
</evidence>
<evidence type="ECO:0000313" key="7">
    <source>
        <dbReference type="Proteomes" id="UP000789739"/>
    </source>
</evidence>
<proteinExistence type="predicted"/>
<dbReference type="InterPro" id="IPR016040">
    <property type="entry name" value="NAD(P)-bd_dom"/>
</dbReference>
<dbReference type="AlphaFoldDB" id="A0A9N8WKC8"/>
<evidence type="ECO:0000256" key="2">
    <source>
        <dbReference type="ARBA" id="ARBA00023027"/>
    </source>
</evidence>
<feature type="domain" description="NAD(P)-binding" evidence="5">
    <location>
        <begin position="71"/>
        <end position="357"/>
    </location>
</feature>
<dbReference type="PANTHER" id="PTHR43000">
    <property type="entry name" value="DTDP-D-GLUCOSE 4,6-DEHYDRATASE-RELATED"/>
    <property type="match status" value="1"/>
</dbReference>
<dbReference type="GO" id="GO:0009225">
    <property type="term" value="P:nucleotide-sugar metabolic process"/>
    <property type="evidence" value="ECO:0007669"/>
    <property type="project" value="InterPro"/>
</dbReference>
<sequence>MATESSVGIKEDSKTLDSNRCIDSKPVNGIKSTEKPSTNAYKHLLEKIPQFDLEDIGERFEPINTEVKNILITGGAGFIGCFLVRKIVVLYPEYNVVVVDKLDYCGSLRNVGTLKGMPNYTFIKGDITSSDFMSFILREKSIDTIFHLAAQTHVDNSFGDSFEFTKNNVMGTHVMLEAAKLYGIKRFIHVSTDEVYGEVAKNSPDCHEESILAPSNPYSATKAAAECLVKAYHKSFGLPIIITRSNNVYGPYQYPEKICSKFICSLICGGKCYVHGDGSNSRKYLYAGDVANALDIILHHGQIGEIYNIGSNFEISNLDLARTLIRQFGYKEEDHIEFVQDRAFNDRRYAVDYRKLK</sequence>
<gene>
    <name evidence="6" type="ORF">PBRASI_LOCUS2182</name>
</gene>
<dbReference type="Gene3D" id="3.90.25.10">
    <property type="entry name" value="UDP-galactose 4-epimerase, domain 1"/>
    <property type="match status" value="1"/>
</dbReference>
<feature type="region of interest" description="Disordered" evidence="4">
    <location>
        <begin position="1"/>
        <end position="21"/>
    </location>
</feature>
<reference evidence="6" key="1">
    <citation type="submission" date="2021-06" db="EMBL/GenBank/DDBJ databases">
        <authorList>
            <person name="Kallberg Y."/>
            <person name="Tangrot J."/>
            <person name="Rosling A."/>
        </authorList>
    </citation>
    <scope>NUCLEOTIDE SEQUENCE</scope>
    <source>
        <strain evidence="6">BR232B</strain>
    </source>
</reference>
<evidence type="ECO:0000256" key="4">
    <source>
        <dbReference type="SAM" id="MobiDB-lite"/>
    </source>
</evidence>
<dbReference type="Gene3D" id="3.40.50.720">
    <property type="entry name" value="NAD(P)-binding Rossmann-like Domain"/>
    <property type="match status" value="1"/>
</dbReference>
<dbReference type="InterPro" id="IPR005888">
    <property type="entry name" value="dTDP_Gluc_deHydtase"/>
</dbReference>
<keyword evidence="2" id="KW-0520">NAD</keyword>
<dbReference type="OrthoDB" id="331544at2759"/>
<dbReference type="InterPro" id="IPR036291">
    <property type="entry name" value="NAD(P)-bd_dom_sf"/>
</dbReference>
<comment type="caution">
    <text evidence="6">The sequence shown here is derived from an EMBL/GenBank/DDBJ whole genome shotgun (WGS) entry which is preliminary data.</text>
</comment>
<protein>
    <submittedName>
        <fullName evidence="6">5018_t:CDS:1</fullName>
    </submittedName>
</protein>
<name>A0A9N8WKC8_9GLOM</name>
<dbReference type="Pfam" id="PF16363">
    <property type="entry name" value="GDP_Man_Dehyd"/>
    <property type="match status" value="1"/>
</dbReference>
<accession>A0A9N8WKC8</accession>
<dbReference type="SUPFAM" id="SSF51735">
    <property type="entry name" value="NAD(P)-binding Rossmann-fold domains"/>
    <property type="match status" value="1"/>
</dbReference>
<dbReference type="Proteomes" id="UP000789739">
    <property type="component" value="Unassembled WGS sequence"/>
</dbReference>
<organism evidence="6 7">
    <name type="scientific">Paraglomus brasilianum</name>
    <dbReference type="NCBI Taxonomy" id="144538"/>
    <lineage>
        <taxon>Eukaryota</taxon>
        <taxon>Fungi</taxon>
        <taxon>Fungi incertae sedis</taxon>
        <taxon>Mucoromycota</taxon>
        <taxon>Glomeromycotina</taxon>
        <taxon>Glomeromycetes</taxon>
        <taxon>Paraglomerales</taxon>
        <taxon>Paraglomeraceae</taxon>
        <taxon>Paraglomus</taxon>
    </lineage>
</organism>
<dbReference type="FunFam" id="3.40.50.720:FF:000304">
    <property type="entry name" value="UDP-glucose 4,6-dehydratase"/>
    <property type="match status" value="1"/>
</dbReference>
<evidence type="ECO:0000256" key="1">
    <source>
        <dbReference type="ARBA" id="ARBA00001911"/>
    </source>
</evidence>